<proteinExistence type="predicted"/>
<dbReference type="EMBL" id="FWFS01000007">
    <property type="protein sequence ID" value="SLN49548.1"/>
    <property type="molecule type" value="Genomic_DNA"/>
</dbReference>
<gene>
    <name evidence="4" type="primary">yncA</name>
    <name evidence="4" type="ORF">AQS8620_02117</name>
</gene>
<evidence type="ECO:0000313" key="4">
    <source>
        <dbReference type="EMBL" id="SLN49548.1"/>
    </source>
</evidence>
<dbReference type="GO" id="GO:0016747">
    <property type="term" value="F:acyltransferase activity, transferring groups other than amino-acyl groups"/>
    <property type="evidence" value="ECO:0007669"/>
    <property type="project" value="InterPro"/>
</dbReference>
<dbReference type="EC" id="2.3.1.-" evidence="4"/>
<dbReference type="PANTHER" id="PTHR43072">
    <property type="entry name" value="N-ACETYLTRANSFERASE"/>
    <property type="match status" value="1"/>
</dbReference>
<keyword evidence="5" id="KW-1185">Reference proteome</keyword>
<dbReference type="PROSITE" id="PS51186">
    <property type="entry name" value="GNAT"/>
    <property type="match status" value="1"/>
</dbReference>
<dbReference type="SUPFAM" id="SSF55729">
    <property type="entry name" value="Acyl-CoA N-acyltransferases (Nat)"/>
    <property type="match status" value="1"/>
</dbReference>
<dbReference type="InterPro" id="IPR000182">
    <property type="entry name" value="GNAT_dom"/>
</dbReference>
<reference evidence="4 5" key="1">
    <citation type="submission" date="2017-03" db="EMBL/GenBank/DDBJ databases">
        <authorList>
            <person name="Afonso C.L."/>
            <person name="Miller P.J."/>
            <person name="Scott M.A."/>
            <person name="Spackman E."/>
            <person name="Goraichik I."/>
            <person name="Dimitrov K.M."/>
            <person name="Suarez D.L."/>
            <person name="Swayne D.E."/>
        </authorList>
    </citation>
    <scope>NUCLEOTIDE SEQUENCE [LARGE SCALE GENOMIC DNA]</scope>
    <source>
        <strain evidence="4 5">CECT 8620</strain>
    </source>
</reference>
<evidence type="ECO:0000256" key="1">
    <source>
        <dbReference type="ARBA" id="ARBA00022679"/>
    </source>
</evidence>
<dbReference type="Pfam" id="PF13420">
    <property type="entry name" value="Acetyltransf_4"/>
    <property type="match status" value="1"/>
</dbReference>
<organism evidence="4 5">
    <name type="scientific">Aquimixticola soesokkakensis</name>
    <dbReference type="NCBI Taxonomy" id="1519096"/>
    <lineage>
        <taxon>Bacteria</taxon>
        <taxon>Pseudomonadati</taxon>
        <taxon>Pseudomonadota</taxon>
        <taxon>Alphaproteobacteria</taxon>
        <taxon>Rhodobacterales</taxon>
        <taxon>Paracoccaceae</taxon>
        <taxon>Aquimixticola</taxon>
    </lineage>
</organism>
<dbReference type="InterPro" id="IPR016181">
    <property type="entry name" value="Acyl_CoA_acyltransferase"/>
</dbReference>
<evidence type="ECO:0000313" key="5">
    <source>
        <dbReference type="Proteomes" id="UP000193862"/>
    </source>
</evidence>
<accession>A0A1Y5SVS5</accession>
<dbReference type="Proteomes" id="UP000193862">
    <property type="component" value="Unassembled WGS sequence"/>
</dbReference>
<dbReference type="Gene3D" id="3.40.630.30">
    <property type="match status" value="1"/>
</dbReference>
<keyword evidence="1 4" id="KW-0808">Transferase</keyword>
<dbReference type="AlphaFoldDB" id="A0A1Y5SVS5"/>
<dbReference type="CDD" id="cd04301">
    <property type="entry name" value="NAT_SF"/>
    <property type="match status" value="1"/>
</dbReference>
<dbReference type="PANTHER" id="PTHR43072:SF23">
    <property type="entry name" value="UPF0039 PROTEIN C11D3.02C"/>
    <property type="match status" value="1"/>
</dbReference>
<evidence type="ECO:0000256" key="2">
    <source>
        <dbReference type="ARBA" id="ARBA00023315"/>
    </source>
</evidence>
<evidence type="ECO:0000259" key="3">
    <source>
        <dbReference type="PROSITE" id="PS51186"/>
    </source>
</evidence>
<sequence length="176" mass="19551">MCAQGTRAGKNDTMLIRDVQTRDIEALRAIMAPVIRETTASFSDEERSPEGWRAMIAARAEADRPFVVAEIDGICAGYATYDQFRAGNSGYRFTMEHSVYLAPVAQGKGAGRALMHRLEEHARRHDIHSLIAGIDAQNIGSIAFHQALGFEKSGLVAQSGYKFGRWLDLQFMQKFL</sequence>
<feature type="domain" description="N-acetyltransferase" evidence="3">
    <location>
        <begin position="14"/>
        <end position="176"/>
    </location>
</feature>
<name>A0A1Y5SVS5_9RHOB</name>
<keyword evidence="2 4" id="KW-0012">Acyltransferase</keyword>
<protein>
    <submittedName>
        <fullName evidence="4">N-acyltransferase YncA</fullName>
        <ecNumber evidence="4">2.3.1.-</ecNumber>
    </submittedName>
</protein>